<dbReference type="RefSeq" id="WP_303737363.1">
    <property type="nucleotide sequence ID" value="NZ_SUTE01000069.1"/>
</dbReference>
<name>A0A8T3VM13_9EURY</name>
<keyword evidence="1" id="KW-0812">Transmembrane</keyword>
<organism evidence="3 4">
    <name type="scientific">Methanobrevibacter millerae</name>
    <dbReference type="NCBI Taxonomy" id="230361"/>
    <lineage>
        <taxon>Archaea</taxon>
        <taxon>Methanobacteriati</taxon>
        <taxon>Methanobacteriota</taxon>
        <taxon>Methanomada group</taxon>
        <taxon>Methanobacteria</taxon>
        <taxon>Methanobacteriales</taxon>
        <taxon>Methanobacteriaceae</taxon>
        <taxon>Methanobrevibacter</taxon>
    </lineage>
</organism>
<feature type="transmembrane region" description="Helical" evidence="1">
    <location>
        <begin position="74"/>
        <end position="97"/>
    </location>
</feature>
<dbReference type="InterPro" id="IPR025874">
    <property type="entry name" value="DZR"/>
</dbReference>
<protein>
    <submittedName>
        <fullName evidence="3">Zinc-ribbon domain-containing protein</fullName>
    </submittedName>
</protein>
<gene>
    <name evidence="3" type="ORF">E7Z73_08260</name>
</gene>
<dbReference type="EMBL" id="SUTE01000069">
    <property type="protein sequence ID" value="MBE6505710.1"/>
    <property type="molecule type" value="Genomic_DNA"/>
</dbReference>
<accession>A0A8T3VM13</accession>
<proteinExistence type="predicted"/>
<evidence type="ECO:0000313" key="3">
    <source>
        <dbReference type="EMBL" id="MBE6505710.1"/>
    </source>
</evidence>
<evidence type="ECO:0000256" key="1">
    <source>
        <dbReference type="SAM" id="Phobius"/>
    </source>
</evidence>
<reference evidence="3" key="1">
    <citation type="submission" date="2019-04" db="EMBL/GenBank/DDBJ databases">
        <title>Evolution of Biomass-Degrading Anaerobic Consortia Revealed by Metagenomics.</title>
        <authorList>
            <person name="Peng X."/>
        </authorList>
    </citation>
    <scope>NUCLEOTIDE SEQUENCE</scope>
    <source>
        <strain evidence="3">SIG12</strain>
    </source>
</reference>
<comment type="caution">
    <text evidence="3">The sequence shown here is derived from an EMBL/GenBank/DDBJ whole genome shotgun (WGS) entry which is preliminary data.</text>
</comment>
<feature type="transmembrane region" description="Helical" evidence="1">
    <location>
        <begin position="109"/>
        <end position="131"/>
    </location>
</feature>
<dbReference type="Proteomes" id="UP000762703">
    <property type="component" value="Unassembled WGS sequence"/>
</dbReference>
<keyword evidence="1" id="KW-0472">Membrane</keyword>
<feature type="domain" description="DZANK-type" evidence="2">
    <location>
        <begin position="4"/>
        <end position="63"/>
    </location>
</feature>
<evidence type="ECO:0000259" key="2">
    <source>
        <dbReference type="Pfam" id="PF12773"/>
    </source>
</evidence>
<sequence length="143" mass="16065">MPFCHNCGKEVKEGTKFCSGCGASLTDEEESANTQQATNNLGTPCPKCGSPVPFGNVACSNCGSLLNPNKHTAAIVLGYICSIFIPLFGIIFGIYLLTRPNKDVHKHGIIMIILSIFMMIVWWLFFSYMAYRSRMSYYNRYYY</sequence>
<evidence type="ECO:0000313" key="4">
    <source>
        <dbReference type="Proteomes" id="UP000762703"/>
    </source>
</evidence>
<dbReference type="AlphaFoldDB" id="A0A8T3VM13"/>
<dbReference type="Pfam" id="PF12773">
    <property type="entry name" value="DZR"/>
    <property type="match status" value="1"/>
</dbReference>
<keyword evidence="1" id="KW-1133">Transmembrane helix</keyword>